<accession>A0ABD3VJY0</accession>
<reference evidence="3 4" key="1">
    <citation type="submission" date="2024-11" db="EMBL/GenBank/DDBJ databases">
        <title>Chromosome-level genome assembly of the freshwater bivalve Anodonta woodiana.</title>
        <authorList>
            <person name="Chen X."/>
        </authorList>
    </citation>
    <scope>NUCLEOTIDE SEQUENCE [LARGE SCALE GENOMIC DNA]</scope>
    <source>
        <strain evidence="3">MN2024</strain>
        <tissue evidence="3">Gills</tissue>
    </source>
</reference>
<proteinExistence type="predicted"/>
<dbReference type="InterPro" id="IPR001374">
    <property type="entry name" value="R3H_dom"/>
</dbReference>
<dbReference type="PROSITE" id="PS51061">
    <property type="entry name" value="R3H"/>
    <property type="match status" value="1"/>
</dbReference>
<feature type="region of interest" description="Disordered" evidence="1">
    <location>
        <begin position="183"/>
        <end position="225"/>
    </location>
</feature>
<dbReference type="PANTHER" id="PTHR13498">
    <property type="entry name" value="SPERM ASSOCIATED ANTIGEN 7"/>
    <property type="match status" value="1"/>
</dbReference>
<dbReference type="Proteomes" id="UP001634394">
    <property type="component" value="Unassembled WGS sequence"/>
</dbReference>
<dbReference type="Gene3D" id="3.30.1370.50">
    <property type="entry name" value="R3H-like domain"/>
    <property type="match status" value="1"/>
</dbReference>
<sequence>MDLLGSILGSMEKPPPMRDDEKKKAKAQQALVEKQQEAEKKKLEDFRNKIHKWIQQFVKDGTLQKKKFEPMDKVYRAILHEVADIAGLTSFSFGQEEQERYVMVWKKEFAPTDDELLAYRKGEDWDPEKAKEMAKQKELERLEDQSDAKNNPKTVIPASNYKDKYKHLIGDTSAKDAARQTTANKSYGFVPSENKKDQRTIEQVLADNRARKRIKTEHPVSESTN</sequence>
<dbReference type="SMART" id="SM00393">
    <property type="entry name" value="R3H"/>
    <property type="match status" value="1"/>
</dbReference>
<name>A0ABD3VJY0_SINWO</name>
<evidence type="ECO:0000259" key="2">
    <source>
        <dbReference type="PROSITE" id="PS51061"/>
    </source>
</evidence>
<protein>
    <recommendedName>
        <fullName evidence="2">R3H domain-containing protein</fullName>
    </recommendedName>
</protein>
<dbReference type="InterPro" id="IPR036867">
    <property type="entry name" value="R3H_dom_sf"/>
</dbReference>
<feature type="region of interest" description="Disordered" evidence="1">
    <location>
        <begin position="1"/>
        <end position="25"/>
    </location>
</feature>
<dbReference type="AlphaFoldDB" id="A0ABD3VJY0"/>
<dbReference type="PIRSF" id="PIRSF037943">
    <property type="entry name" value="Sperm-assoc_antigen_PAG7"/>
    <property type="match status" value="1"/>
</dbReference>
<feature type="domain" description="R3H" evidence="2">
    <location>
        <begin position="44"/>
        <end position="107"/>
    </location>
</feature>
<comment type="caution">
    <text evidence="3">The sequence shown here is derived from an EMBL/GenBank/DDBJ whole genome shotgun (WGS) entry which is preliminary data.</text>
</comment>
<dbReference type="Pfam" id="PF01424">
    <property type="entry name" value="R3H"/>
    <property type="match status" value="1"/>
</dbReference>
<dbReference type="GO" id="GO:0003676">
    <property type="term" value="F:nucleic acid binding"/>
    <property type="evidence" value="ECO:0007669"/>
    <property type="project" value="UniProtKB-UniRule"/>
</dbReference>
<gene>
    <name evidence="3" type="ORF">ACJMK2_007116</name>
</gene>
<feature type="compositionally biased region" description="Basic and acidic residues" evidence="1">
    <location>
        <begin position="216"/>
        <end position="225"/>
    </location>
</feature>
<keyword evidence="4" id="KW-1185">Reference proteome</keyword>
<evidence type="ECO:0000313" key="3">
    <source>
        <dbReference type="EMBL" id="KAL3861023.1"/>
    </source>
</evidence>
<feature type="compositionally biased region" description="Basic and acidic residues" evidence="1">
    <location>
        <begin position="124"/>
        <end position="147"/>
    </location>
</feature>
<dbReference type="PANTHER" id="PTHR13498:SF3">
    <property type="entry name" value="SPERM-ASSOCIATED ANTIGEN 7"/>
    <property type="match status" value="1"/>
</dbReference>
<dbReference type="InterPro" id="IPR017330">
    <property type="entry name" value="SPAG7"/>
</dbReference>
<feature type="region of interest" description="Disordered" evidence="1">
    <location>
        <begin position="124"/>
        <end position="161"/>
    </location>
</feature>
<evidence type="ECO:0000313" key="4">
    <source>
        <dbReference type="Proteomes" id="UP001634394"/>
    </source>
</evidence>
<dbReference type="EMBL" id="JBJQND010000011">
    <property type="protein sequence ID" value="KAL3861023.1"/>
    <property type="molecule type" value="Genomic_DNA"/>
</dbReference>
<dbReference type="SUPFAM" id="SSF82708">
    <property type="entry name" value="R3H domain"/>
    <property type="match status" value="1"/>
</dbReference>
<organism evidence="3 4">
    <name type="scientific">Sinanodonta woodiana</name>
    <name type="common">Chinese pond mussel</name>
    <name type="synonym">Anodonta woodiana</name>
    <dbReference type="NCBI Taxonomy" id="1069815"/>
    <lineage>
        <taxon>Eukaryota</taxon>
        <taxon>Metazoa</taxon>
        <taxon>Spiralia</taxon>
        <taxon>Lophotrochozoa</taxon>
        <taxon>Mollusca</taxon>
        <taxon>Bivalvia</taxon>
        <taxon>Autobranchia</taxon>
        <taxon>Heteroconchia</taxon>
        <taxon>Palaeoheterodonta</taxon>
        <taxon>Unionida</taxon>
        <taxon>Unionoidea</taxon>
        <taxon>Unionidae</taxon>
        <taxon>Unioninae</taxon>
        <taxon>Sinanodonta</taxon>
    </lineage>
</organism>
<evidence type="ECO:0000256" key="1">
    <source>
        <dbReference type="SAM" id="MobiDB-lite"/>
    </source>
</evidence>